<evidence type="ECO:0000256" key="2">
    <source>
        <dbReference type="ARBA" id="ARBA00022692"/>
    </source>
</evidence>
<feature type="region of interest" description="Disordered" evidence="7">
    <location>
        <begin position="64"/>
        <end position="90"/>
    </location>
</feature>
<comment type="subcellular location">
    <subcellularLocation>
        <location evidence="1">Membrane</location>
        <topology evidence="1">Multi-pass membrane protein</topology>
    </subcellularLocation>
</comment>
<proteinExistence type="inferred from homology"/>
<dbReference type="InterPro" id="IPR023271">
    <property type="entry name" value="Aquaporin-like"/>
</dbReference>
<protein>
    <submittedName>
        <fullName evidence="9">Aquaporin PIP1-6</fullName>
    </submittedName>
</protein>
<keyword evidence="5 8" id="KW-0472">Membrane</keyword>
<name>A0A1D6I3X1_MAIZE</name>
<dbReference type="Pfam" id="PF00230">
    <property type="entry name" value="MIP"/>
    <property type="match status" value="2"/>
</dbReference>
<sequence>MIFALVYCTAGVSGRPHQPGRHVRPPPRRKLSLTRAVYYVVMQCLGAVCGAGVVKAFGSALYESAGRRRQRRQPRVHQGRRPRRRGRGHVRARVHRLLRHRRQAHRQGLPRPRAGPAAHRLRRIPGAPRHHPHHRHRHHPARSLGAAIIYDNPHGWHGHWIFWVGPFAGAALAAVYHQVVLRAIPFKSSAHY</sequence>
<organism evidence="9">
    <name type="scientific">Zea mays</name>
    <name type="common">Maize</name>
    <dbReference type="NCBI Taxonomy" id="4577"/>
    <lineage>
        <taxon>Eukaryota</taxon>
        <taxon>Viridiplantae</taxon>
        <taxon>Streptophyta</taxon>
        <taxon>Embryophyta</taxon>
        <taxon>Tracheophyta</taxon>
        <taxon>Spermatophyta</taxon>
        <taxon>Magnoliopsida</taxon>
        <taxon>Liliopsida</taxon>
        <taxon>Poales</taxon>
        <taxon>Poaceae</taxon>
        <taxon>PACMAD clade</taxon>
        <taxon>Panicoideae</taxon>
        <taxon>Andropogonodae</taxon>
        <taxon>Andropogoneae</taxon>
        <taxon>Tripsacinae</taxon>
        <taxon>Zea</taxon>
    </lineage>
</organism>
<comment type="similarity">
    <text evidence="6">Belongs to the MIP/aquaporin (TC 1.A.8) family.</text>
</comment>
<evidence type="ECO:0000256" key="5">
    <source>
        <dbReference type="ARBA" id="ARBA00023136"/>
    </source>
</evidence>
<dbReference type="AlphaFoldDB" id="A0A1D6I3X1"/>
<feature type="compositionally biased region" description="Basic residues" evidence="7">
    <location>
        <begin position="67"/>
        <end position="90"/>
    </location>
</feature>
<dbReference type="EMBL" id="CM007650">
    <property type="protein sequence ID" value="ONM54838.1"/>
    <property type="molecule type" value="Genomic_DNA"/>
</dbReference>
<keyword evidence="4 8" id="KW-1133">Transmembrane helix</keyword>
<dbReference type="Gene3D" id="1.20.1080.10">
    <property type="entry name" value="Glycerol uptake facilitator protein"/>
    <property type="match status" value="2"/>
</dbReference>
<dbReference type="GO" id="GO:0016020">
    <property type="term" value="C:membrane"/>
    <property type="evidence" value="ECO:0007669"/>
    <property type="project" value="UniProtKB-SubCell"/>
</dbReference>
<evidence type="ECO:0000256" key="3">
    <source>
        <dbReference type="ARBA" id="ARBA00022737"/>
    </source>
</evidence>
<dbReference type="GO" id="GO:0015267">
    <property type="term" value="F:channel activity"/>
    <property type="evidence" value="ECO:0007669"/>
    <property type="project" value="InterPro"/>
</dbReference>
<accession>A0A1D6I3X1</accession>
<evidence type="ECO:0000313" key="9">
    <source>
        <dbReference type="EMBL" id="ONM54838.1"/>
    </source>
</evidence>
<evidence type="ECO:0000256" key="7">
    <source>
        <dbReference type="SAM" id="MobiDB-lite"/>
    </source>
</evidence>
<dbReference type="SUPFAM" id="SSF81338">
    <property type="entry name" value="Aquaporin-like"/>
    <property type="match status" value="2"/>
</dbReference>
<dbReference type="IntAct" id="A0A1D6I3X1">
    <property type="interactions" value="2"/>
</dbReference>
<keyword evidence="2 6" id="KW-0812">Transmembrane</keyword>
<evidence type="ECO:0000256" key="4">
    <source>
        <dbReference type="ARBA" id="ARBA00022989"/>
    </source>
</evidence>
<dbReference type="PANTHER" id="PTHR45687">
    <property type="entry name" value="AQUAPORIN OR AQUAGLYCEROPORIN RELATED"/>
    <property type="match status" value="1"/>
</dbReference>
<dbReference type="SMR" id="A0A1D6I3X1"/>
<dbReference type="STRING" id="4577.A0A1D6I3X1"/>
<dbReference type="InParanoid" id="A0A1D6I3X1"/>
<dbReference type="ExpressionAtlas" id="A0A1D6I3X1">
    <property type="expression patterns" value="baseline and differential"/>
</dbReference>
<dbReference type="InterPro" id="IPR000425">
    <property type="entry name" value="MIP"/>
</dbReference>
<gene>
    <name evidence="9" type="ORF">ZEAMMB73_Zm00001d020383</name>
</gene>
<evidence type="ECO:0000256" key="6">
    <source>
        <dbReference type="RuleBase" id="RU000477"/>
    </source>
</evidence>
<dbReference type="InterPro" id="IPR034294">
    <property type="entry name" value="Aquaporin_transptr"/>
</dbReference>
<evidence type="ECO:0000256" key="1">
    <source>
        <dbReference type="ARBA" id="ARBA00004141"/>
    </source>
</evidence>
<feature type="transmembrane region" description="Helical" evidence="8">
    <location>
        <begin position="38"/>
        <end position="62"/>
    </location>
</feature>
<keyword evidence="6" id="KW-0813">Transport</keyword>
<keyword evidence="3" id="KW-0677">Repeat</keyword>
<dbReference type="PRINTS" id="PR00783">
    <property type="entry name" value="MINTRINSICP"/>
</dbReference>
<reference evidence="9" key="1">
    <citation type="submission" date="2015-12" db="EMBL/GenBank/DDBJ databases">
        <title>Update maize B73 reference genome by single molecule sequencing technologies.</title>
        <authorList>
            <consortium name="Maize Genome Sequencing Project"/>
            <person name="Ware D."/>
        </authorList>
    </citation>
    <scope>NUCLEOTIDE SEQUENCE [LARGE SCALE GENOMIC DNA]</scope>
    <source>
        <tissue evidence="9">Seedling</tissue>
    </source>
</reference>
<dbReference type="OMA" id="ALYYVVM"/>
<evidence type="ECO:0000256" key="8">
    <source>
        <dbReference type="SAM" id="Phobius"/>
    </source>
</evidence>